<keyword evidence="2" id="KW-0560">Oxidoreductase</keyword>
<name>A0AAE9Y5F2_9ACTN</name>
<dbReference type="Pfam" id="PF00180">
    <property type="entry name" value="Iso_dh"/>
    <property type="match status" value="1"/>
</dbReference>
<accession>A0AAE9Y5F2</accession>
<dbReference type="InterPro" id="IPR019818">
    <property type="entry name" value="IsoCit/isopropylmalate_DH_CS"/>
</dbReference>
<dbReference type="SUPFAM" id="SSF53659">
    <property type="entry name" value="Isocitrate/Isopropylmalate dehydrogenase-like"/>
    <property type="match status" value="1"/>
</dbReference>
<evidence type="ECO:0000313" key="5">
    <source>
        <dbReference type="Proteomes" id="UP001216390"/>
    </source>
</evidence>
<dbReference type="GO" id="GO:0004449">
    <property type="term" value="F:isocitrate dehydrogenase (NAD+) activity"/>
    <property type="evidence" value="ECO:0007669"/>
    <property type="project" value="TreeGrafter"/>
</dbReference>
<reference evidence="4" key="1">
    <citation type="submission" date="2023-01" db="EMBL/GenBank/DDBJ databases">
        <title>The diversity of Class Acidimicrobiia in South China Sea sediment environments and the proposal of Iamia marina sp. nov., a novel species of the genus Iamia.</title>
        <authorList>
            <person name="He Y."/>
            <person name="Tian X."/>
        </authorList>
    </citation>
    <scope>NUCLEOTIDE SEQUENCE</scope>
    <source>
        <strain evidence="4">DSM 19957</strain>
    </source>
</reference>
<evidence type="ECO:0000259" key="3">
    <source>
        <dbReference type="SMART" id="SM01329"/>
    </source>
</evidence>
<dbReference type="GO" id="GO:0000287">
    <property type="term" value="F:magnesium ion binding"/>
    <property type="evidence" value="ECO:0007669"/>
    <property type="project" value="InterPro"/>
</dbReference>
<dbReference type="PANTHER" id="PTHR11835">
    <property type="entry name" value="DECARBOXYLATING DEHYDROGENASES-ISOCITRATE, ISOPROPYLMALATE, TARTRATE"/>
    <property type="match status" value="1"/>
</dbReference>
<dbReference type="KEGG" id="ima:PO878_14675"/>
<dbReference type="PROSITE" id="PS00470">
    <property type="entry name" value="IDH_IMDH"/>
    <property type="match status" value="1"/>
</dbReference>
<dbReference type="GO" id="GO:0051287">
    <property type="term" value="F:NAD binding"/>
    <property type="evidence" value="ECO:0007669"/>
    <property type="project" value="InterPro"/>
</dbReference>
<dbReference type="InterPro" id="IPR024084">
    <property type="entry name" value="IsoPropMal-DH-like_dom"/>
</dbReference>
<evidence type="ECO:0000256" key="2">
    <source>
        <dbReference type="ARBA" id="ARBA00023002"/>
    </source>
</evidence>
<dbReference type="PANTHER" id="PTHR11835:SF34">
    <property type="entry name" value="ISOCITRATE DEHYDROGENASE [NAD] SUBUNIT ALPHA, MITOCHONDRIAL"/>
    <property type="match status" value="1"/>
</dbReference>
<dbReference type="AlphaFoldDB" id="A0AAE9Y5F2"/>
<evidence type="ECO:0000313" key="4">
    <source>
        <dbReference type="EMBL" id="WCO65746.1"/>
    </source>
</evidence>
<dbReference type="EMBL" id="CP116942">
    <property type="protein sequence ID" value="WCO65746.1"/>
    <property type="molecule type" value="Genomic_DNA"/>
</dbReference>
<dbReference type="GO" id="GO:0006099">
    <property type="term" value="P:tricarboxylic acid cycle"/>
    <property type="evidence" value="ECO:0007669"/>
    <property type="project" value="TreeGrafter"/>
</dbReference>
<dbReference type="Proteomes" id="UP001216390">
    <property type="component" value="Chromosome"/>
</dbReference>
<keyword evidence="5" id="KW-1185">Reference proteome</keyword>
<feature type="domain" description="Isopropylmalate dehydrogenase-like" evidence="3">
    <location>
        <begin position="8"/>
        <end position="354"/>
    </location>
</feature>
<comment type="similarity">
    <text evidence="1">Belongs to the isocitrate and isopropylmalate dehydrogenases family.</text>
</comment>
<dbReference type="Gene3D" id="3.40.718.10">
    <property type="entry name" value="Isopropylmalate Dehydrogenase"/>
    <property type="match status" value="1"/>
</dbReference>
<dbReference type="SMART" id="SM01329">
    <property type="entry name" value="Iso_dh"/>
    <property type="match status" value="1"/>
</dbReference>
<gene>
    <name evidence="4" type="ORF">PO878_14675</name>
</gene>
<sequence length="359" mass="37178">MTGPAGATVAVVPGEGAAPEAVDATLAVVDGLGLPLTWVHPPVGAGAVESHGSAFPDAARAEIDAADATLFGATSGASVGALFHLRWGRQTYANVRPTRFRPGFSSPLSHPDGIDLVIVRENLEDLYLFLEGDLADLAPLDLTSPTDGRRAHEMGPGRYAIKAITEAGSERVVRHGFELARRRKARGCPGRVVVAAKTNMLPQTDGLFARIGEQVAADYPDVEHETFIVDDFAHRLVARPHELDVVVLPNLYGDVLSDAAAALAGGLGLAPSGCYGDDAAYFESAHGTADDIAGQGIVNPTATMLSAVMLLEHLGFDDAARALDAAISAVYAEGRHLTPDQGGTSTTADLAAAVAAHVA</sequence>
<dbReference type="GO" id="GO:0006102">
    <property type="term" value="P:isocitrate metabolic process"/>
    <property type="evidence" value="ECO:0007669"/>
    <property type="project" value="TreeGrafter"/>
</dbReference>
<dbReference type="RefSeq" id="WP_272735273.1">
    <property type="nucleotide sequence ID" value="NZ_CP116942.1"/>
</dbReference>
<organism evidence="4 5">
    <name type="scientific">Iamia majanohamensis</name>
    <dbReference type="NCBI Taxonomy" id="467976"/>
    <lineage>
        <taxon>Bacteria</taxon>
        <taxon>Bacillati</taxon>
        <taxon>Actinomycetota</taxon>
        <taxon>Acidimicrobiia</taxon>
        <taxon>Acidimicrobiales</taxon>
        <taxon>Iamiaceae</taxon>
        <taxon>Iamia</taxon>
    </lineage>
</organism>
<proteinExistence type="inferred from homology"/>
<protein>
    <submittedName>
        <fullName evidence="4">Isocitrate/isopropylmalate family dehydrogenase</fullName>
    </submittedName>
</protein>
<evidence type="ECO:0000256" key="1">
    <source>
        <dbReference type="ARBA" id="ARBA00007769"/>
    </source>
</evidence>